<feature type="transmembrane region" description="Helical" evidence="1">
    <location>
        <begin position="6"/>
        <end position="25"/>
    </location>
</feature>
<proteinExistence type="predicted"/>
<accession>A0ABV4URZ4</accession>
<sequence>MNWQDAALMMAGFIGSGVAVIHGSLTQRLMIRPLTKSVLADELTLVKKLVPSLLQFSTFNWFLGGLALIASALWFEQDVRLATSLLVGSSYLYVALVNLWATRGRHPGWMLYTVALGLIAFGVNGSGG</sequence>
<dbReference type="EMBL" id="JBHDLN010000001">
    <property type="protein sequence ID" value="MFB0840603.1"/>
    <property type="molecule type" value="Genomic_DNA"/>
</dbReference>
<dbReference type="Proteomes" id="UP001575622">
    <property type="component" value="Unassembled WGS sequence"/>
</dbReference>
<evidence type="ECO:0000313" key="3">
    <source>
        <dbReference type="Proteomes" id="UP001575622"/>
    </source>
</evidence>
<feature type="transmembrane region" description="Helical" evidence="1">
    <location>
        <begin position="108"/>
        <end position="127"/>
    </location>
</feature>
<keyword evidence="1" id="KW-0812">Transmembrane</keyword>
<feature type="transmembrane region" description="Helical" evidence="1">
    <location>
        <begin position="81"/>
        <end position="101"/>
    </location>
</feature>
<name>A0ABV4URZ4_9BACL</name>
<organism evidence="2 3">
    <name type="scientific">Paenibacillus oleatilyticus</name>
    <dbReference type="NCBI Taxonomy" id="2594886"/>
    <lineage>
        <taxon>Bacteria</taxon>
        <taxon>Bacillati</taxon>
        <taxon>Bacillota</taxon>
        <taxon>Bacilli</taxon>
        <taxon>Bacillales</taxon>
        <taxon>Paenibacillaceae</taxon>
        <taxon>Paenibacillus</taxon>
    </lineage>
</organism>
<keyword evidence="1" id="KW-0472">Membrane</keyword>
<comment type="caution">
    <text evidence="2">The sequence shown here is derived from an EMBL/GenBank/DDBJ whole genome shotgun (WGS) entry which is preliminary data.</text>
</comment>
<evidence type="ECO:0000313" key="2">
    <source>
        <dbReference type="EMBL" id="MFB0840603.1"/>
    </source>
</evidence>
<keyword evidence="3" id="KW-1185">Reference proteome</keyword>
<dbReference type="RefSeq" id="WP_373947752.1">
    <property type="nucleotide sequence ID" value="NZ_JBHDLN010000001.1"/>
</dbReference>
<protein>
    <submittedName>
        <fullName evidence="2">Uncharacterized protein</fullName>
    </submittedName>
</protein>
<reference evidence="2 3" key="1">
    <citation type="submission" date="2024-09" db="EMBL/GenBank/DDBJ databases">
        <authorList>
            <person name="Makale K.P.P."/>
            <person name="Makhzoum A."/>
            <person name="Rantong G."/>
            <person name="Rahube T.O."/>
        </authorList>
    </citation>
    <scope>NUCLEOTIDE SEQUENCE [LARGE SCALE GENOMIC DNA]</scope>
    <source>
        <strain evidence="2 3">KM_D13</strain>
    </source>
</reference>
<evidence type="ECO:0000256" key="1">
    <source>
        <dbReference type="SAM" id="Phobius"/>
    </source>
</evidence>
<keyword evidence="1" id="KW-1133">Transmembrane helix</keyword>
<gene>
    <name evidence="2" type="ORF">ACEU3E_00310</name>
</gene>
<feature type="transmembrane region" description="Helical" evidence="1">
    <location>
        <begin position="53"/>
        <end position="75"/>
    </location>
</feature>